<accession>A0A142DWA0</accession>
<dbReference type="PROSITE" id="PS00518">
    <property type="entry name" value="ZF_RING_1"/>
    <property type="match status" value="1"/>
</dbReference>
<name>A0A142DWA0_9BBAC</name>
<protein>
    <submittedName>
        <fullName evidence="7">PxGV-Korf22 protein</fullName>
    </submittedName>
    <submittedName>
        <fullName evidence="8">PxGV-Morf22 protein</fullName>
    </submittedName>
    <submittedName>
        <fullName evidence="9">PxGV-Torf22 protein</fullName>
    </submittedName>
</protein>
<evidence type="ECO:0000256" key="1">
    <source>
        <dbReference type="ARBA" id="ARBA00022723"/>
    </source>
</evidence>
<keyword evidence="5" id="KW-0812">Transmembrane</keyword>
<dbReference type="InterPro" id="IPR001841">
    <property type="entry name" value="Znf_RING"/>
</dbReference>
<feature type="transmembrane region" description="Helical" evidence="5">
    <location>
        <begin position="7"/>
        <end position="33"/>
    </location>
</feature>
<dbReference type="EMBL" id="KU529792">
    <property type="protein sequence ID" value="AMQ35751.1"/>
    <property type="molecule type" value="Genomic_DNA"/>
</dbReference>
<sequence length="404" mass="47737">MFYIKCFILMLLTVFFLMFPVYDSVFFILYFSIGYKMENDYSPTLCLYRDGTNSAGVYNKLTHCKTIFSEAGYYIESDRKCIVCLEKFFPYYHSSYPLGMLPCGHKVCLDCYKRLRSCPMCRNEDVTRIFVFEYDNKIPRMTDTRIVYVKLKLGQEGGLPESLLNVKGFCLKFIQETIPIFMPATYGRKKIIRSNSASRNSILDNAVTLRLVYFLNEVSTESQIDLYNNELRFILLQDIKIDSDFQESNYDLYQKFKLKMVVYDSIFLDHFQKCLTDYNLFFRDVQQKFGFTMHEYPTIKLPLFQCTKCDVCFSEVNANKHLENCKRPMIDHFECTKCLLDFDDEYLYQLHLSHHKYKTVVLLVDCDILKMSHGRLDLSNAVDDIVFFRTGAKRIRLTLDYTNL</sequence>
<evidence type="ECO:0000313" key="9">
    <source>
        <dbReference type="EMBL" id="AMQ35985.1"/>
    </source>
</evidence>
<keyword evidence="5" id="KW-0472">Membrane</keyword>
<dbReference type="InterPro" id="IPR013087">
    <property type="entry name" value="Znf_C2H2_type"/>
</dbReference>
<dbReference type="InterPro" id="IPR017907">
    <property type="entry name" value="Znf_RING_CS"/>
</dbReference>
<organism evidence="8">
    <name type="scientific">Plutella xylostella granulovirus</name>
    <dbReference type="NCBI Taxonomy" id="98383"/>
    <lineage>
        <taxon>Viruses</taxon>
        <taxon>Viruses incertae sedis</taxon>
        <taxon>Naldaviricetes</taxon>
        <taxon>Lefavirales</taxon>
        <taxon>Baculoviridae</taxon>
        <taxon>Betabaculovirus</taxon>
        <taxon>Betabaculovirus pluxylostellae</taxon>
    </lineage>
</organism>
<reference evidence="8" key="1">
    <citation type="submission" date="2016-01" db="EMBL/GenBank/DDBJ databases">
        <title>Complete Genome Sequences of Four Plutella xylostella Granulovirus Isolates.</title>
        <authorList>
            <person name="Spence R.J."/>
            <person name="Noune C."/>
            <person name="Hauxwell C."/>
        </authorList>
    </citation>
    <scope>NUCLEOTIDE SEQUENCE</scope>
    <source>
        <strain evidence="7">PxGV_K</strain>
        <strain evidence="8">PxGV_M</strain>
        <strain evidence="9">PxGV_T</strain>
    </source>
</reference>
<dbReference type="PROSITE" id="PS50089">
    <property type="entry name" value="ZF_RING_2"/>
    <property type="match status" value="1"/>
</dbReference>
<dbReference type="GO" id="GO:0008270">
    <property type="term" value="F:zinc ion binding"/>
    <property type="evidence" value="ECO:0007669"/>
    <property type="project" value="UniProtKB-KW"/>
</dbReference>
<feature type="domain" description="RING-type" evidence="6">
    <location>
        <begin position="81"/>
        <end position="122"/>
    </location>
</feature>
<evidence type="ECO:0000256" key="4">
    <source>
        <dbReference type="PROSITE-ProRule" id="PRU00175"/>
    </source>
</evidence>
<dbReference type="PROSITE" id="PS00028">
    <property type="entry name" value="ZINC_FINGER_C2H2_1"/>
    <property type="match status" value="1"/>
</dbReference>
<evidence type="ECO:0000313" key="7">
    <source>
        <dbReference type="EMBL" id="AMQ35751.1"/>
    </source>
</evidence>
<dbReference type="SMART" id="SM00184">
    <property type="entry name" value="RING"/>
    <property type="match status" value="1"/>
</dbReference>
<evidence type="ECO:0000256" key="2">
    <source>
        <dbReference type="ARBA" id="ARBA00022771"/>
    </source>
</evidence>
<evidence type="ECO:0000313" key="8">
    <source>
        <dbReference type="EMBL" id="AMQ35868.1"/>
    </source>
</evidence>
<keyword evidence="2 4" id="KW-0863">Zinc-finger</keyword>
<keyword evidence="5" id="KW-1133">Transmembrane helix</keyword>
<gene>
    <name evidence="8" type="primary">PxGV-Morf22</name>
    <name evidence="7" type="synonym">PxGV-Korf22</name>
    <name evidence="9" type="synonym">PxGV-Torf22</name>
</gene>
<dbReference type="EMBL" id="KU529793">
    <property type="protein sequence ID" value="AMQ35868.1"/>
    <property type="molecule type" value="Genomic_DNA"/>
</dbReference>
<keyword evidence="3" id="KW-0862">Zinc</keyword>
<evidence type="ECO:0000256" key="3">
    <source>
        <dbReference type="ARBA" id="ARBA00022833"/>
    </source>
</evidence>
<evidence type="ECO:0000259" key="6">
    <source>
        <dbReference type="PROSITE" id="PS50089"/>
    </source>
</evidence>
<dbReference type="SUPFAM" id="SSF57850">
    <property type="entry name" value="RING/U-box"/>
    <property type="match status" value="1"/>
</dbReference>
<dbReference type="EMBL" id="KU529794">
    <property type="protein sequence ID" value="AMQ35985.1"/>
    <property type="molecule type" value="Genomic_DNA"/>
</dbReference>
<dbReference type="InterPro" id="IPR013083">
    <property type="entry name" value="Znf_RING/FYVE/PHD"/>
</dbReference>
<evidence type="ECO:0000256" key="5">
    <source>
        <dbReference type="SAM" id="Phobius"/>
    </source>
</evidence>
<dbReference type="Gene3D" id="3.30.40.10">
    <property type="entry name" value="Zinc/RING finger domain, C3HC4 (zinc finger)"/>
    <property type="match status" value="1"/>
</dbReference>
<keyword evidence="1" id="KW-0479">Metal-binding</keyword>
<proteinExistence type="predicted"/>